<dbReference type="Pfam" id="PF01805">
    <property type="entry name" value="Surp"/>
    <property type="match status" value="1"/>
</dbReference>
<evidence type="ECO:0000313" key="8">
    <source>
        <dbReference type="Proteomes" id="UP000007799"/>
    </source>
</evidence>
<dbReference type="PANTHER" id="PTHR23140">
    <property type="entry name" value="RNA PROCESSING PROTEIN LD23810P"/>
    <property type="match status" value="1"/>
</dbReference>
<feature type="domain" description="CID" evidence="6">
    <location>
        <begin position="406"/>
        <end position="551"/>
    </location>
</feature>
<dbReference type="GeneID" id="16077701"/>
<feature type="region of interest" description="Disordered" evidence="3">
    <location>
        <begin position="1"/>
        <end position="93"/>
    </location>
</feature>
<dbReference type="Gene3D" id="1.25.40.90">
    <property type="match status" value="1"/>
</dbReference>
<feature type="domain" description="RRM" evidence="4">
    <location>
        <begin position="174"/>
        <end position="254"/>
    </location>
</feature>
<organism evidence="8">
    <name type="scientific">Salpingoeca rosetta (strain ATCC 50818 / BSB-021)</name>
    <dbReference type="NCBI Taxonomy" id="946362"/>
    <lineage>
        <taxon>Eukaryota</taxon>
        <taxon>Choanoflagellata</taxon>
        <taxon>Craspedida</taxon>
        <taxon>Salpingoecidae</taxon>
        <taxon>Salpingoeca</taxon>
    </lineage>
</organism>
<dbReference type="Pfam" id="PF00076">
    <property type="entry name" value="RRM_1"/>
    <property type="match status" value="1"/>
</dbReference>
<dbReference type="InParanoid" id="F2U0X1"/>
<dbReference type="OMA" id="MIFCTRH"/>
<feature type="compositionally biased region" description="Acidic residues" evidence="3">
    <location>
        <begin position="671"/>
        <end position="680"/>
    </location>
</feature>
<dbReference type="SUPFAM" id="SSF48464">
    <property type="entry name" value="ENTH/VHS domain"/>
    <property type="match status" value="1"/>
</dbReference>
<dbReference type="AlphaFoldDB" id="F2U0X1"/>
<dbReference type="Gene3D" id="1.10.10.790">
    <property type="entry name" value="Surp module"/>
    <property type="match status" value="1"/>
</dbReference>
<dbReference type="eggNOG" id="KOG0151">
    <property type="taxonomic scope" value="Eukaryota"/>
</dbReference>
<evidence type="ECO:0000256" key="2">
    <source>
        <dbReference type="PROSITE-ProRule" id="PRU00176"/>
    </source>
</evidence>
<name>F2U0X1_SALR5</name>
<dbReference type="PROSITE" id="PS51391">
    <property type="entry name" value="CID"/>
    <property type="match status" value="1"/>
</dbReference>
<dbReference type="InterPro" id="IPR035967">
    <property type="entry name" value="SWAP/Surp_sf"/>
</dbReference>
<evidence type="ECO:0008006" key="9">
    <source>
        <dbReference type="Google" id="ProtNLM"/>
    </source>
</evidence>
<dbReference type="PROSITE" id="PS50102">
    <property type="entry name" value="RRM"/>
    <property type="match status" value="1"/>
</dbReference>
<dbReference type="PROSITE" id="PS50128">
    <property type="entry name" value="SURP"/>
    <property type="match status" value="1"/>
</dbReference>
<feature type="compositionally biased region" description="Acidic residues" evidence="3">
    <location>
        <begin position="111"/>
        <end position="121"/>
    </location>
</feature>
<dbReference type="SMART" id="SM00360">
    <property type="entry name" value="RRM"/>
    <property type="match status" value="1"/>
</dbReference>
<dbReference type="Pfam" id="PF04818">
    <property type="entry name" value="CID"/>
    <property type="match status" value="1"/>
</dbReference>
<evidence type="ECO:0000259" key="6">
    <source>
        <dbReference type="PROSITE" id="PS51391"/>
    </source>
</evidence>
<dbReference type="SUPFAM" id="SSF109905">
    <property type="entry name" value="Surp module (SWAP domain)"/>
    <property type="match status" value="1"/>
</dbReference>
<proteinExistence type="predicted"/>
<dbReference type="OrthoDB" id="377209at2759"/>
<dbReference type="SMART" id="SM00648">
    <property type="entry name" value="SWAP"/>
    <property type="match status" value="1"/>
</dbReference>
<dbReference type="InterPro" id="IPR000061">
    <property type="entry name" value="Surp"/>
</dbReference>
<protein>
    <recommendedName>
        <fullName evidence="9">U2 snRNP-associated SURP motif-containing protein</fullName>
    </recommendedName>
</protein>
<dbReference type="Gene3D" id="3.30.70.330">
    <property type="match status" value="1"/>
</dbReference>
<dbReference type="InterPro" id="IPR012677">
    <property type="entry name" value="Nucleotide-bd_a/b_plait_sf"/>
</dbReference>
<feature type="compositionally biased region" description="Acidic residues" evidence="3">
    <location>
        <begin position="603"/>
        <end position="615"/>
    </location>
</feature>
<feature type="region of interest" description="Disordered" evidence="3">
    <location>
        <begin position="107"/>
        <end position="171"/>
    </location>
</feature>
<dbReference type="SUPFAM" id="SSF54928">
    <property type="entry name" value="RNA-binding domain, RBD"/>
    <property type="match status" value="1"/>
</dbReference>
<feature type="compositionally biased region" description="Polar residues" evidence="3">
    <location>
        <begin position="65"/>
        <end position="75"/>
    </location>
</feature>
<gene>
    <name evidence="7" type="ORF">PTSG_01136</name>
</gene>
<dbReference type="InterPro" id="IPR008942">
    <property type="entry name" value="ENTH_VHS"/>
</dbReference>
<feature type="domain" description="SURP motif" evidence="5">
    <location>
        <begin position="316"/>
        <end position="359"/>
    </location>
</feature>
<feature type="compositionally biased region" description="Acidic residues" evidence="3">
    <location>
        <begin position="639"/>
        <end position="653"/>
    </location>
</feature>
<feature type="compositionally biased region" description="Low complexity" evidence="3">
    <location>
        <begin position="576"/>
        <end position="588"/>
    </location>
</feature>
<keyword evidence="8" id="KW-1185">Reference proteome</keyword>
<accession>F2U0X1</accession>
<dbReference type="STRING" id="946362.F2U0X1"/>
<dbReference type="GO" id="GO:0005634">
    <property type="term" value="C:nucleus"/>
    <property type="evidence" value="ECO:0007669"/>
    <property type="project" value="TreeGrafter"/>
</dbReference>
<feature type="compositionally biased region" description="Basic and acidic residues" evidence="3">
    <location>
        <begin position="23"/>
        <end position="58"/>
    </location>
</feature>
<dbReference type="Proteomes" id="UP000007799">
    <property type="component" value="Unassembled WGS sequence"/>
</dbReference>
<dbReference type="InterPro" id="IPR035979">
    <property type="entry name" value="RBD_domain_sf"/>
</dbReference>
<evidence type="ECO:0000256" key="1">
    <source>
        <dbReference type="ARBA" id="ARBA00022884"/>
    </source>
</evidence>
<keyword evidence="1 2" id="KW-0694">RNA-binding</keyword>
<evidence type="ECO:0000259" key="4">
    <source>
        <dbReference type="PROSITE" id="PS50102"/>
    </source>
</evidence>
<dbReference type="RefSeq" id="XP_004997106.1">
    <property type="nucleotide sequence ID" value="XM_004997049.1"/>
</dbReference>
<evidence type="ECO:0000256" key="3">
    <source>
        <dbReference type="SAM" id="MobiDB-lite"/>
    </source>
</evidence>
<dbReference type="InterPro" id="IPR006569">
    <property type="entry name" value="CID_dom"/>
</dbReference>
<feature type="region of interest" description="Disordered" evidence="3">
    <location>
        <begin position="576"/>
        <end position="724"/>
    </location>
</feature>
<dbReference type="EMBL" id="GL832958">
    <property type="protein sequence ID" value="EGD80545.1"/>
    <property type="molecule type" value="Genomic_DNA"/>
</dbReference>
<dbReference type="SMART" id="SM00582">
    <property type="entry name" value="RPR"/>
    <property type="match status" value="1"/>
</dbReference>
<reference evidence="7" key="1">
    <citation type="submission" date="2009-08" db="EMBL/GenBank/DDBJ databases">
        <title>Annotation of Salpingoeca rosetta.</title>
        <authorList>
            <consortium name="The Broad Institute Genome Sequencing Platform"/>
            <person name="Russ C."/>
            <person name="Cuomo C."/>
            <person name="Burger G."/>
            <person name="Gray M.W."/>
            <person name="Holland P.W.H."/>
            <person name="King N."/>
            <person name="Lang F.B.F."/>
            <person name="Roger A.J."/>
            <person name="Ruiz-Trillo I."/>
            <person name="Young S.K."/>
            <person name="Zeng Q."/>
            <person name="Gargeya S."/>
            <person name="Alvarado L."/>
            <person name="Berlin A."/>
            <person name="Chapman S.B."/>
            <person name="Chen Z."/>
            <person name="Freedman E."/>
            <person name="Gellesch M."/>
            <person name="Goldberg J."/>
            <person name="Griggs A."/>
            <person name="Gujja S."/>
            <person name="Heilman E."/>
            <person name="Heiman D."/>
            <person name="Howarth C."/>
            <person name="Mehta T."/>
            <person name="Neiman D."/>
            <person name="Pearson M."/>
            <person name="Roberts A."/>
            <person name="Saif S."/>
            <person name="Shea T."/>
            <person name="Shenoy N."/>
            <person name="Sisk P."/>
            <person name="Stolte C."/>
            <person name="Sykes S."/>
            <person name="White J."/>
            <person name="Yandava C."/>
            <person name="Haas B."/>
            <person name="Nusbaum C."/>
            <person name="Birren B."/>
        </authorList>
    </citation>
    <scope>NUCLEOTIDE SEQUENCE [LARGE SCALE GENOMIC DNA]</scope>
    <source>
        <strain evidence="7">ATCC 50818</strain>
    </source>
</reference>
<dbReference type="GO" id="GO:0006396">
    <property type="term" value="P:RNA processing"/>
    <property type="evidence" value="ECO:0007669"/>
    <property type="project" value="InterPro"/>
</dbReference>
<dbReference type="InterPro" id="IPR051485">
    <property type="entry name" value="SR-CTD_assoc_factor"/>
</dbReference>
<evidence type="ECO:0000313" key="7">
    <source>
        <dbReference type="EMBL" id="EGD80545.1"/>
    </source>
</evidence>
<dbReference type="InterPro" id="IPR000504">
    <property type="entry name" value="RRM_dom"/>
</dbReference>
<evidence type="ECO:0000259" key="5">
    <source>
        <dbReference type="PROSITE" id="PS50128"/>
    </source>
</evidence>
<feature type="compositionally biased region" description="Polar residues" evidence="3">
    <location>
        <begin position="130"/>
        <end position="139"/>
    </location>
</feature>
<dbReference type="PANTHER" id="PTHR23140:SF0">
    <property type="entry name" value="U2 SNRNP-ASSOCIATED SURP MOTIF-CONTAINING PROTEIN"/>
    <property type="match status" value="1"/>
</dbReference>
<feature type="compositionally biased region" description="Acidic residues" evidence="3">
    <location>
        <begin position="622"/>
        <end position="631"/>
    </location>
</feature>
<feature type="compositionally biased region" description="Basic and acidic residues" evidence="3">
    <location>
        <begin position="140"/>
        <end position="158"/>
    </location>
</feature>
<dbReference type="KEGG" id="sre:PTSG_01136"/>
<sequence>MSGWAKKTTPIKLQGFAFAGRKTRNEREEQKKKEEERRQREEEAAKRAFQEFARDHGAAPDMNSAFETTKASKPASTGFRMSMKSSKPQPKRAKLVLASKVKPVNVSDIFGGDDDDGEEEEAPKVEDTRSTFQKNSNLQRFKEALKQSQEERSARGEDAIPPPVDTTPKPMQTTNLFISGLPMDFNEDKLAMMFGIFGPLASVKIYWPRVPSDYKGYLTGFVAYMTRKHAERAMTSVLRKGINGLELTVDWGKPVPVPDRPFYVHPEAAPLDTTGLPFNAQMRDTYRAGPHDSRNDAIYDAVVKVVIPKERRIRRLIHRTIEFVVRHGPEFEDELAKRTNFDKDFSFLRDFSSSEHVYYRWKLYSILQYERVDEWDEEPYRLYSGGSLWQPPLVDGDDDDVERGKLSGRDRDRLEDRVSELTADADEIADVMHFAITRADAAQEVMDVITESLSELDTPPPLKIARLYLVSDILHNSMAGVANASMYRTGFGRRLPDIFHHLHRTYRAIRGRLRAEQFRKQVLVCLDVWKQWAIFTLDSLDEMAKIFQHGRKEEKEAEEEAAAAAAATAAAAAAAEAAAAQQEGEQAGAGEGEGDLDGKPMEEVEEENDEDEDDLDGKPMDDDSDDDDDSDIDGKPMEDTDSSDDDDDGGGDGDDGRETKRARHSKGGDGDGGDDDDEVELDQRAREEERIWLYGESAEEVNKSRPQQQQQQNDKKEGEDDMFS</sequence>
<dbReference type="GO" id="GO:0003723">
    <property type="term" value="F:RNA binding"/>
    <property type="evidence" value="ECO:0007669"/>
    <property type="project" value="UniProtKB-UniRule"/>
</dbReference>
<feature type="compositionally biased region" description="Basic and acidic residues" evidence="3">
    <location>
        <begin position="681"/>
        <end position="691"/>
    </location>
</feature>